<dbReference type="Proteomes" id="UP000609346">
    <property type="component" value="Unassembled WGS sequence"/>
</dbReference>
<evidence type="ECO:0000313" key="2">
    <source>
        <dbReference type="EMBL" id="MBD3920898.1"/>
    </source>
</evidence>
<protein>
    <submittedName>
        <fullName evidence="2">Uncharacterized protein</fullName>
    </submittedName>
</protein>
<dbReference type="EMBL" id="JACXZA010000005">
    <property type="protein sequence ID" value="MBD3920898.1"/>
    <property type="molecule type" value="Genomic_DNA"/>
</dbReference>
<feature type="chain" id="PRO_5046935143" evidence="1">
    <location>
        <begin position="28"/>
        <end position="214"/>
    </location>
</feature>
<evidence type="ECO:0000256" key="1">
    <source>
        <dbReference type="SAM" id="SignalP"/>
    </source>
</evidence>
<gene>
    <name evidence="2" type="ORF">H8B09_19180</name>
</gene>
<keyword evidence="3" id="KW-1185">Reference proteome</keyword>
<organism evidence="2 3">
    <name type="scientific">Paenibacillus terricola</name>
    <dbReference type="NCBI Taxonomy" id="2763503"/>
    <lineage>
        <taxon>Bacteria</taxon>
        <taxon>Bacillati</taxon>
        <taxon>Bacillota</taxon>
        <taxon>Bacilli</taxon>
        <taxon>Bacillales</taxon>
        <taxon>Paenibacillaceae</taxon>
        <taxon>Paenibacillus</taxon>
    </lineage>
</organism>
<name>A0ABR8MYE6_9BACL</name>
<sequence>MLKKYKLTCILILSLFILTSCSSTSSATDQQKQNDSLVPGYNEQLFRDFLQGKVIAKDKNNDEIRIEDYFGSKTLDSTDEYALYDMNHDGLPELHVRGGISYLVFTVIDKQLVLWHDFTGYDIPLNNGAVLYSRDGAAPKHVDYQYSVFDFYGNETLRIGFSKYSSNDDENYDTYFFNDGDEDVQIASKTDWDKLTRKLLSIKSDKVEWHPIAF</sequence>
<reference evidence="2 3" key="1">
    <citation type="submission" date="2020-09" db="EMBL/GenBank/DDBJ databases">
        <title>Paenibacillus sp. strain PR3 16S rRNA gene Genome sequencing and assembly.</title>
        <authorList>
            <person name="Kim J."/>
        </authorList>
    </citation>
    <scope>NUCLEOTIDE SEQUENCE [LARGE SCALE GENOMIC DNA]</scope>
    <source>
        <strain evidence="2 3">PR3</strain>
    </source>
</reference>
<dbReference type="PROSITE" id="PS51257">
    <property type="entry name" value="PROKAR_LIPOPROTEIN"/>
    <property type="match status" value="1"/>
</dbReference>
<comment type="caution">
    <text evidence="2">The sequence shown here is derived from an EMBL/GenBank/DDBJ whole genome shotgun (WGS) entry which is preliminary data.</text>
</comment>
<evidence type="ECO:0000313" key="3">
    <source>
        <dbReference type="Proteomes" id="UP000609346"/>
    </source>
</evidence>
<feature type="signal peptide" evidence="1">
    <location>
        <begin position="1"/>
        <end position="27"/>
    </location>
</feature>
<keyword evidence="1" id="KW-0732">Signal</keyword>
<proteinExistence type="predicted"/>
<accession>A0ABR8MYE6</accession>